<feature type="compositionally biased region" description="Basic residues" evidence="1">
    <location>
        <begin position="532"/>
        <end position="542"/>
    </location>
</feature>
<feature type="compositionally biased region" description="Acidic residues" evidence="1">
    <location>
        <begin position="163"/>
        <end position="173"/>
    </location>
</feature>
<evidence type="ECO:0000256" key="1">
    <source>
        <dbReference type="SAM" id="MobiDB-lite"/>
    </source>
</evidence>
<feature type="region of interest" description="Disordered" evidence="1">
    <location>
        <begin position="520"/>
        <end position="542"/>
    </location>
</feature>
<dbReference type="EMBL" id="CDMY01000417">
    <property type="protein sequence ID" value="CEM11474.1"/>
    <property type="molecule type" value="Genomic_DNA"/>
</dbReference>
<feature type="compositionally biased region" description="Acidic residues" evidence="1">
    <location>
        <begin position="125"/>
        <end position="145"/>
    </location>
</feature>
<accession>A0A0G4FE48</accession>
<organism evidence="3 4">
    <name type="scientific">Vitrella brassicaformis (strain CCMP3155)</name>
    <dbReference type="NCBI Taxonomy" id="1169540"/>
    <lineage>
        <taxon>Eukaryota</taxon>
        <taxon>Sar</taxon>
        <taxon>Alveolata</taxon>
        <taxon>Colpodellida</taxon>
        <taxon>Vitrellaceae</taxon>
        <taxon>Vitrella</taxon>
    </lineage>
</organism>
<name>A0A0G4FE48_VITBC</name>
<dbReference type="Proteomes" id="UP000041254">
    <property type="component" value="Unassembled WGS sequence"/>
</dbReference>
<dbReference type="VEuPathDB" id="CryptoDB:Vbra_15141"/>
<feature type="compositionally biased region" description="Basic and acidic residues" evidence="1">
    <location>
        <begin position="285"/>
        <end position="296"/>
    </location>
</feature>
<evidence type="ECO:0000256" key="2">
    <source>
        <dbReference type="SAM" id="SignalP"/>
    </source>
</evidence>
<feature type="signal peptide" evidence="2">
    <location>
        <begin position="1"/>
        <end position="18"/>
    </location>
</feature>
<dbReference type="InParanoid" id="A0A0G4FE48"/>
<proteinExistence type="predicted"/>
<keyword evidence="2" id="KW-0732">Signal</keyword>
<sequence>MSALAFPLLLLLCSTALSQGHPAHSRPSKDDLPAAQGLAAVDGHEGGYADHDGEKTTHELSVGQIGHDQPKAYPYSSSSGDTEKTTLNDSRGLAALNGQEGGYAESDGEKTTHTLEAFERMDQVATEDETHEEESLDSEAPDEVETAGNDTVESDSDIHQEETLDQVETDSDTTVETGDKTYQEETVASEARAMAAVGGHEGGYADHDGEKTTHELSLPVIQESAESAETNAYPYTSLDDEKTTLEYPPRAMAALNGHEGGYGDHDGEKTTHILGSPPSIVPYPHDGHPHKDRSAKDGSTPTTRKSKKGAVRQLLKKAAATKVDPRLSDLSDRGSLVSTKHTVHELATQLGQPEWHQPSSANNRALHVYDNDGNQNELFLEEEEPVPKAEKMQDSSRPCTTLWCPRDRHLRRRPSEATKAHPHMHTLSWAAREGTLKHGTTHDTGDADAKEELVAKSMWSRGILVDAVARDDVQTLQADLKKMGGSEIICMDRLCSAIVPHSQLQALMQAESVQLIYPASPIERDPPNTHDHTKRALRQRHQ</sequence>
<feature type="region of interest" description="Disordered" evidence="1">
    <location>
        <begin position="282"/>
        <end position="311"/>
    </location>
</feature>
<reference evidence="3 4" key="1">
    <citation type="submission" date="2014-11" db="EMBL/GenBank/DDBJ databases">
        <authorList>
            <person name="Zhu J."/>
            <person name="Qi W."/>
            <person name="Song R."/>
        </authorList>
    </citation>
    <scope>NUCLEOTIDE SEQUENCE [LARGE SCALE GENOMIC DNA]</scope>
</reference>
<evidence type="ECO:0000313" key="3">
    <source>
        <dbReference type="EMBL" id="CEM11474.1"/>
    </source>
</evidence>
<protein>
    <submittedName>
        <fullName evidence="3">Uncharacterized protein</fullName>
    </submittedName>
</protein>
<evidence type="ECO:0000313" key="4">
    <source>
        <dbReference type="Proteomes" id="UP000041254"/>
    </source>
</evidence>
<gene>
    <name evidence="3" type="ORF">Vbra_15141</name>
</gene>
<feature type="compositionally biased region" description="Basic and acidic residues" evidence="1">
    <location>
        <begin position="522"/>
        <end position="531"/>
    </location>
</feature>
<feature type="region of interest" description="Disordered" evidence="1">
    <location>
        <begin position="64"/>
        <end position="87"/>
    </location>
</feature>
<dbReference type="AlphaFoldDB" id="A0A0G4FE48"/>
<keyword evidence="4" id="KW-1185">Reference proteome</keyword>
<feature type="region of interest" description="Disordered" evidence="1">
    <location>
        <begin position="124"/>
        <end position="186"/>
    </location>
</feature>
<feature type="chain" id="PRO_5005188489" evidence="2">
    <location>
        <begin position="19"/>
        <end position="542"/>
    </location>
</feature>